<dbReference type="EMBL" id="AFPZ01000008">
    <property type="protein sequence ID" value="EGQ27807.1"/>
    <property type="molecule type" value="Genomic_DNA"/>
</dbReference>
<name>F9DMW2_9BACL</name>
<dbReference type="HOGENOM" id="CLU_3157973_0_0_9"/>
<evidence type="ECO:0000313" key="2">
    <source>
        <dbReference type="Proteomes" id="UP000005316"/>
    </source>
</evidence>
<reference evidence="1 2" key="1">
    <citation type="submission" date="2011-04" db="EMBL/GenBank/DDBJ databases">
        <authorList>
            <person name="Muzny D."/>
            <person name="Qin X."/>
            <person name="Deng J."/>
            <person name="Jiang H."/>
            <person name="Liu Y."/>
            <person name="Qu J."/>
            <person name="Song X.-Z."/>
            <person name="Zhang L."/>
            <person name="Thornton R."/>
            <person name="Coyle M."/>
            <person name="Francisco L."/>
            <person name="Jackson L."/>
            <person name="Javaid M."/>
            <person name="Korchina V."/>
            <person name="Kovar C."/>
            <person name="Mata R."/>
            <person name="Mathew T."/>
            <person name="Ngo R."/>
            <person name="Nguyen L."/>
            <person name="Nguyen N."/>
            <person name="Okwuonu G."/>
            <person name="Ongeri F."/>
            <person name="Pham C."/>
            <person name="Simmons D."/>
            <person name="Wilczek-Boney K."/>
            <person name="Hale W."/>
            <person name="Jakkamsetti A."/>
            <person name="Pham P."/>
            <person name="Ruth R."/>
            <person name="San Lucas F."/>
            <person name="Warren J."/>
            <person name="Zhang J."/>
            <person name="Zhao Z."/>
            <person name="Zhou C."/>
            <person name="Zhu D."/>
            <person name="Lee S."/>
            <person name="Bess C."/>
            <person name="Blankenburg K."/>
            <person name="Forbes L."/>
            <person name="Fu Q."/>
            <person name="Gubbala S."/>
            <person name="Hirani K."/>
            <person name="Jayaseelan J.C."/>
            <person name="Lara F."/>
            <person name="Munidasa M."/>
            <person name="Palculict T."/>
            <person name="Patil S."/>
            <person name="Pu L.-L."/>
            <person name="Saada N."/>
            <person name="Tang L."/>
            <person name="Weissenberger G."/>
            <person name="Zhu Y."/>
            <person name="Hemphill L."/>
            <person name="Shang Y."/>
            <person name="Youmans B."/>
            <person name="Ayvaz T."/>
            <person name="Ross M."/>
            <person name="Santibanez J."/>
            <person name="Aqrawi P."/>
            <person name="Gross S."/>
            <person name="Joshi V."/>
            <person name="Fowler G."/>
            <person name="Nazareth L."/>
            <person name="Reid J."/>
            <person name="Worley K."/>
            <person name="Petrosino J."/>
            <person name="Highlander S."/>
            <person name="Gibbs R."/>
        </authorList>
    </citation>
    <scope>NUCLEOTIDE SEQUENCE [LARGE SCALE GENOMIC DNA]</scope>
    <source>
        <strain evidence="1 2">2681</strain>
    </source>
</reference>
<proteinExistence type="predicted"/>
<accession>F9DMW2</accession>
<gene>
    <name evidence="1" type="ORF">HMPREF9372_0142</name>
</gene>
<dbReference type="Proteomes" id="UP000005316">
    <property type="component" value="Unassembled WGS sequence"/>
</dbReference>
<sequence length="48" mass="6182">MKKRWNGMFGLELFAFWVYDKRSRSLLTQQIIKPYYLYFHFYFRLCLY</sequence>
<comment type="caution">
    <text evidence="1">The sequence shown here is derived from an EMBL/GenBank/DDBJ whole genome shotgun (WGS) entry which is preliminary data.</text>
</comment>
<organism evidence="1 2">
    <name type="scientific">Sporosarcina newyorkensis 2681</name>
    <dbReference type="NCBI Taxonomy" id="1027292"/>
    <lineage>
        <taxon>Bacteria</taxon>
        <taxon>Bacillati</taxon>
        <taxon>Bacillota</taxon>
        <taxon>Bacilli</taxon>
        <taxon>Bacillales</taxon>
        <taxon>Caryophanaceae</taxon>
        <taxon>Sporosarcina</taxon>
    </lineage>
</organism>
<protein>
    <submittedName>
        <fullName evidence="1">Uncharacterized protein</fullName>
    </submittedName>
</protein>
<dbReference type="AlphaFoldDB" id="F9DMW2"/>
<evidence type="ECO:0000313" key="1">
    <source>
        <dbReference type="EMBL" id="EGQ27807.1"/>
    </source>
</evidence>